<proteinExistence type="predicted"/>
<sequence>MIYLESLCIEAQRDLDVLEEALFKRDTRDRGISLRRLKKLVVSIGADNSLKAADKSLQNILGNCADTLEELVVLPSPHAFFKTFDEPLDLTKLKSLKHFNAFLELSNYGLSDDFYDTIPCYMVESDDILSSLDTLPNLLIGGRFPMLRILNLYISFISDFRIIEDLKYSAFASRLQSKSGFTLQIQKLDQERSPLLLFASNPSWTRIKYRPQPS</sequence>
<organism evidence="1 2">
    <name type="scientific">Crepidotus variabilis</name>
    <dbReference type="NCBI Taxonomy" id="179855"/>
    <lineage>
        <taxon>Eukaryota</taxon>
        <taxon>Fungi</taxon>
        <taxon>Dikarya</taxon>
        <taxon>Basidiomycota</taxon>
        <taxon>Agaricomycotina</taxon>
        <taxon>Agaricomycetes</taxon>
        <taxon>Agaricomycetidae</taxon>
        <taxon>Agaricales</taxon>
        <taxon>Agaricineae</taxon>
        <taxon>Crepidotaceae</taxon>
        <taxon>Crepidotus</taxon>
    </lineage>
</organism>
<evidence type="ECO:0000313" key="2">
    <source>
        <dbReference type="Proteomes" id="UP000807306"/>
    </source>
</evidence>
<dbReference type="Proteomes" id="UP000807306">
    <property type="component" value="Unassembled WGS sequence"/>
</dbReference>
<reference evidence="1" key="1">
    <citation type="submission" date="2020-11" db="EMBL/GenBank/DDBJ databases">
        <authorList>
            <consortium name="DOE Joint Genome Institute"/>
            <person name="Ahrendt S."/>
            <person name="Riley R."/>
            <person name="Andreopoulos W."/>
            <person name="Labutti K."/>
            <person name="Pangilinan J."/>
            <person name="Ruiz-Duenas F.J."/>
            <person name="Barrasa J.M."/>
            <person name="Sanchez-Garcia M."/>
            <person name="Camarero S."/>
            <person name="Miyauchi S."/>
            <person name="Serrano A."/>
            <person name="Linde D."/>
            <person name="Babiker R."/>
            <person name="Drula E."/>
            <person name="Ayuso-Fernandez I."/>
            <person name="Pacheco R."/>
            <person name="Padilla G."/>
            <person name="Ferreira P."/>
            <person name="Barriuso J."/>
            <person name="Kellner H."/>
            <person name="Castanera R."/>
            <person name="Alfaro M."/>
            <person name="Ramirez L."/>
            <person name="Pisabarro A.G."/>
            <person name="Kuo A."/>
            <person name="Tritt A."/>
            <person name="Lipzen A."/>
            <person name="He G."/>
            <person name="Yan M."/>
            <person name="Ng V."/>
            <person name="Cullen D."/>
            <person name="Martin F."/>
            <person name="Rosso M.-N."/>
            <person name="Henrissat B."/>
            <person name="Hibbett D."/>
            <person name="Martinez A.T."/>
            <person name="Grigoriev I.V."/>
        </authorList>
    </citation>
    <scope>NUCLEOTIDE SEQUENCE</scope>
    <source>
        <strain evidence="1">CBS 506.95</strain>
    </source>
</reference>
<protein>
    <submittedName>
        <fullName evidence="1">Uncharacterized protein</fullName>
    </submittedName>
</protein>
<comment type="caution">
    <text evidence="1">The sequence shown here is derived from an EMBL/GenBank/DDBJ whole genome shotgun (WGS) entry which is preliminary data.</text>
</comment>
<accession>A0A9P6JNE4</accession>
<evidence type="ECO:0000313" key="1">
    <source>
        <dbReference type="EMBL" id="KAF9526728.1"/>
    </source>
</evidence>
<gene>
    <name evidence="1" type="ORF">CPB83DRAFT_884696</name>
</gene>
<keyword evidence="2" id="KW-1185">Reference proteome</keyword>
<name>A0A9P6JNE4_9AGAR</name>
<dbReference type="AlphaFoldDB" id="A0A9P6JNE4"/>
<dbReference type="EMBL" id="MU157868">
    <property type="protein sequence ID" value="KAF9526728.1"/>
    <property type="molecule type" value="Genomic_DNA"/>
</dbReference>